<dbReference type="GO" id="GO:0000156">
    <property type="term" value="F:phosphorelay response regulator activity"/>
    <property type="evidence" value="ECO:0007669"/>
    <property type="project" value="TreeGrafter"/>
</dbReference>
<gene>
    <name evidence="11" type="ORF">SAMN05192546_10922</name>
</gene>
<keyword evidence="9" id="KW-0472">Membrane</keyword>
<dbReference type="InterPro" id="IPR036097">
    <property type="entry name" value="HisK_dim/P_sf"/>
</dbReference>
<evidence type="ECO:0000313" key="11">
    <source>
        <dbReference type="EMBL" id="SDZ11492.1"/>
    </source>
</evidence>
<keyword evidence="8" id="KW-0902">Two-component regulatory system</keyword>
<dbReference type="Gene3D" id="1.10.287.130">
    <property type="match status" value="1"/>
</dbReference>
<name>A0A1H3QD80_9FIRM</name>
<dbReference type="GO" id="GO:0000155">
    <property type="term" value="F:phosphorelay sensor kinase activity"/>
    <property type="evidence" value="ECO:0007669"/>
    <property type="project" value="InterPro"/>
</dbReference>
<dbReference type="GO" id="GO:0030295">
    <property type="term" value="F:protein kinase activator activity"/>
    <property type="evidence" value="ECO:0007669"/>
    <property type="project" value="TreeGrafter"/>
</dbReference>
<evidence type="ECO:0000256" key="6">
    <source>
        <dbReference type="ARBA" id="ARBA00022777"/>
    </source>
</evidence>
<keyword evidence="7" id="KW-0067">ATP-binding</keyword>
<dbReference type="InterPro" id="IPR036890">
    <property type="entry name" value="HATPase_C_sf"/>
</dbReference>
<dbReference type="AlphaFoldDB" id="A0A1H3QD80"/>
<keyword evidence="9" id="KW-0812">Transmembrane</keyword>
<protein>
    <recommendedName>
        <fullName evidence="3">histidine kinase</fullName>
        <ecNumber evidence="3">2.7.13.3</ecNumber>
    </recommendedName>
</protein>
<evidence type="ECO:0000256" key="1">
    <source>
        <dbReference type="ARBA" id="ARBA00000085"/>
    </source>
</evidence>
<dbReference type="Gene3D" id="3.30.565.10">
    <property type="entry name" value="Histidine kinase-like ATPase, C-terminal domain"/>
    <property type="match status" value="1"/>
</dbReference>
<dbReference type="SMART" id="SM00388">
    <property type="entry name" value="HisKA"/>
    <property type="match status" value="1"/>
</dbReference>
<dbReference type="InterPro" id="IPR050351">
    <property type="entry name" value="BphY/WalK/GraS-like"/>
</dbReference>
<dbReference type="PROSITE" id="PS50109">
    <property type="entry name" value="HIS_KIN"/>
    <property type="match status" value="1"/>
</dbReference>
<organism evidence="11 12">
    <name type="scientific">Tindallia californiensis</name>
    <dbReference type="NCBI Taxonomy" id="159292"/>
    <lineage>
        <taxon>Bacteria</taxon>
        <taxon>Bacillati</taxon>
        <taxon>Bacillota</taxon>
        <taxon>Clostridia</taxon>
        <taxon>Peptostreptococcales</taxon>
        <taxon>Tindalliaceae</taxon>
        <taxon>Tindallia</taxon>
    </lineage>
</organism>
<dbReference type="PANTHER" id="PTHR42878:SF7">
    <property type="entry name" value="SENSOR HISTIDINE KINASE GLRK"/>
    <property type="match status" value="1"/>
</dbReference>
<evidence type="ECO:0000256" key="3">
    <source>
        <dbReference type="ARBA" id="ARBA00012438"/>
    </source>
</evidence>
<dbReference type="STRING" id="159292.SAMN05192546_10922"/>
<dbReference type="GO" id="GO:0007234">
    <property type="term" value="P:osmosensory signaling via phosphorelay pathway"/>
    <property type="evidence" value="ECO:0007669"/>
    <property type="project" value="TreeGrafter"/>
</dbReference>
<dbReference type="Pfam" id="PF00512">
    <property type="entry name" value="HisKA"/>
    <property type="match status" value="1"/>
</dbReference>
<feature type="transmembrane region" description="Helical" evidence="9">
    <location>
        <begin position="12"/>
        <end position="34"/>
    </location>
</feature>
<dbReference type="Proteomes" id="UP000199230">
    <property type="component" value="Unassembled WGS sequence"/>
</dbReference>
<keyword evidence="4" id="KW-0808">Transferase</keyword>
<dbReference type="CDD" id="cd00082">
    <property type="entry name" value="HisKA"/>
    <property type="match status" value="1"/>
</dbReference>
<evidence type="ECO:0000256" key="4">
    <source>
        <dbReference type="ARBA" id="ARBA00022679"/>
    </source>
</evidence>
<feature type="domain" description="Histidine kinase" evidence="10">
    <location>
        <begin position="217"/>
        <end position="411"/>
    </location>
</feature>
<accession>A0A1H3QD80</accession>
<keyword evidence="5" id="KW-0547">Nucleotide-binding</keyword>
<dbReference type="SUPFAM" id="SSF55874">
    <property type="entry name" value="ATPase domain of HSP90 chaperone/DNA topoisomerase II/histidine kinase"/>
    <property type="match status" value="1"/>
</dbReference>
<dbReference type="EMBL" id="FNPV01000009">
    <property type="protein sequence ID" value="SDZ11492.1"/>
    <property type="molecule type" value="Genomic_DNA"/>
</dbReference>
<sequence>MNMLKSTIQNSILHKVIFPLMATILLFLIGWYFLARWIPSVYTLDNQAERRLSHYAIDFQRFVLDERIRSTDDYRITVWADQRNYLVLAPSSSYDIVSQPHATFTIDFFDQSQSVRFLYLTNMVYRDKAAIGAAALVLGLWILVTLFSLKKQQQSLDQIKSQLTSLTEGRLESIDFSCSDKKLSPLIDETRKLHAQLVNHQATTLQYQKMMDDIMGSVSHDFKTPLTAIVGYLELMKTTSPQVSMYAATALTKTDYLLHLIDDALYYYNASARLDQKEHVTKVNGVDVFRHFSAYVSSALPDHYRIQERLTDDPAEIWMDDFMMTRLFDNLLSNLMKHADPSYPIKQINYIDHGWLVFEQRNHRCPSAEKNKSTGLGLKTCHRIMTAHKGVFESHLIGSLYTTTLKFPLHHETFELTP</sequence>
<reference evidence="11 12" key="1">
    <citation type="submission" date="2016-10" db="EMBL/GenBank/DDBJ databases">
        <authorList>
            <person name="de Groot N.N."/>
        </authorList>
    </citation>
    <scope>NUCLEOTIDE SEQUENCE [LARGE SCALE GENOMIC DNA]</scope>
    <source>
        <strain evidence="11 12">APO</strain>
    </source>
</reference>
<dbReference type="EC" id="2.7.13.3" evidence="3"/>
<dbReference type="InterPro" id="IPR003661">
    <property type="entry name" value="HisK_dim/P_dom"/>
</dbReference>
<dbReference type="PANTHER" id="PTHR42878">
    <property type="entry name" value="TWO-COMPONENT HISTIDINE KINASE"/>
    <property type="match status" value="1"/>
</dbReference>
<dbReference type="OrthoDB" id="9792991at2"/>
<evidence type="ECO:0000313" key="12">
    <source>
        <dbReference type="Proteomes" id="UP000199230"/>
    </source>
</evidence>
<dbReference type="GO" id="GO:0005524">
    <property type="term" value="F:ATP binding"/>
    <property type="evidence" value="ECO:0007669"/>
    <property type="project" value="UniProtKB-KW"/>
</dbReference>
<evidence type="ECO:0000256" key="2">
    <source>
        <dbReference type="ARBA" id="ARBA00004370"/>
    </source>
</evidence>
<evidence type="ECO:0000256" key="7">
    <source>
        <dbReference type="ARBA" id="ARBA00022840"/>
    </source>
</evidence>
<evidence type="ECO:0000259" key="10">
    <source>
        <dbReference type="PROSITE" id="PS50109"/>
    </source>
</evidence>
<comment type="catalytic activity">
    <reaction evidence="1">
        <text>ATP + protein L-histidine = ADP + protein N-phospho-L-histidine.</text>
        <dbReference type="EC" id="2.7.13.3"/>
    </reaction>
</comment>
<feature type="transmembrane region" description="Helical" evidence="9">
    <location>
        <begin position="129"/>
        <end position="149"/>
    </location>
</feature>
<keyword evidence="12" id="KW-1185">Reference proteome</keyword>
<comment type="subcellular location">
    <subcellularLocation>
        <location evidence="2">Membrane</location>
    </subcellularLocation>
</comment>
<evidence type="ECO:0000256" key="9">
    <source>
        <dbReference type="SAM" id="Phobius"/>
    </source>
</evidence>
<evidence type="ECO:0000256" key="8">
    <source>
        <dbReference type="ARBA" id="ARBA00023012"/>
    </source>
</evidence>
<keyword evidence="9" id="KW-1133">Transmembrane helix</keyword>
<keyword evidence="6 11" id="KW-0418">Kinase</keyword>
<evidence type="ECO:0000256" key="5">
    <source>
        <dbReference type="ARBA" id="ARBA00022741"/>
    </source>
</evidence>
<dbReference type="SUPFAM" id="SSF47384">
    <property type="entry name" value="Homodimeric domain of signal transducing histidine kinase"/>
    <property type="match status" value="1"/>
</dbReference>
<proteinExistence type="predicted"/>
<dbReference type="InterPro" id="IPR005467">
    <property type="entry name" value="His_kinase_dom"/>
</dbReference>